<proteinExistence type="predicted"/>
<feature type="region of interest" description="Disordered" evidence="5">
    <location>
        <begin position="991"/>
        <end position="1092"/>
    </location>
</feature>
<dbReference type="PANTHER" id="PTHR22619">
    <property type="entry name" value="ZINC FINGER SWIM DOMAIN CONTAINING PROTEIN 4, 5, 6"/>
    <property type="match status" value="1"/>
</dbReference>
<dbReference type="Proteomes" id="UP000192578">
    <property type="component" value="Unassembled WGS sequence"/>
</dbReference>
<dbReference type="EMBL" id="MTYJ01000022">
    <property type="protein sequence ID" value="OQV21645.1"/>
    <property type="molecule type" value="Genomic_DNA"/>
</dbReference>
<dbReference type="GO" id="GO:0008270">
    <property type="term" value="F:zinc ion binding"/>
    <property type="evidence" value="ECO:0007669"/>
    <property type="project" value="UniProtKB-KW"/>
</dbReference>
<gene>
    <name evidence="7" type="ORF">BV898_04544</name>
</gene>
<name>A0A1W0X2H0_HYPEX</name>
<dbReference type="PANTHER" id="PTHR22619:SF1">
    <property type="entry name" value="ZINC FINGER SWIM DOMAIN-CONTAINING PROTEIN 8"/>
    <property type="match status" value="1"/>
</dbReference>
<evidence type="ECO:0000256" key="3">
    <source>
        <dbReference type="ARBA" id="ARBA00022833"/>
    </source>
</evidence>
<dbReference type="InterPro" id="IPR057945">
    <property type="entry name" value="TPR_ZSWIM8"/>
</dbReference>
<feature type="compositionally biased region" description="Basic and acidic residues" evidence="5">
    <location>
        <begin position="1034"/>
        <end position="1045"/>
    </location>
</feature>
<reference evidence="8" key="1">
    <citation type="submission" date="2017-01" db="EMBL/GenBank/DDBJ databases">
        <title>Comparative genomics of anhydrobiosis in the tardigrade Hypsibius dujardini.</title>
        <authorList>
            <person name="Yoshida Y."/>
            <person name="Koutsovoulos G."/>
            <person name="Laetsch D."/>
            <person name="Stevens L."/>
            <person name="Kumar S."/>
            <person name="Horikawa D."/>
            <person name="Ishino K."/>
            <person name="Komine S."/>
            <person name="Tomita M."/>
            <person name="Blaxter M."/>
            <person name="Arakawa K."/>
        </authorList>
    </citation>
    <scope>NUCLEOTIDE SEQUENCE [LARGE SCALE GENOMIC DNA]</scope>
    <source>
        <strain evidence="8">Z151</strain>
    </source>
</reference>
<feature type="region of interest" description="Disordered" evidence="5">
    <location>
        <begin position="912"/>
        <end position="967"/>
    </location>
</feature>
<dbReference type="InterPro" id="IPR007527">
    <property type="entry name" value="Znf_SWIM"/>
</dbReference>
<feature type="compositionally biased region" description="Polar residues" evidence="5">
    <location>
        <begin position="912"/>
        <end position="930"/>
    </location>
</feature>
<evidence type="ECO:0000256" key="5">
    <source>
        <dbReference type="SAM" id="MobiDB-lite"/>
    </source>
</evidence>
<dbReference type="GO" id="GO:0031462">
    <property type="term" value="C:Cul2-RING ubiquitin ligase complex"/>
    <property type="evidence" value="ECO:0007669"/>
    <property type="project" value="TreeGrafter"/>
</dbReference>
<evidence type="ECO:0000256" key="1">
    <source>
        <dbReference type="ARBA" id="ARBA00022723"/>
    </source>
</evidence>
<evidence type="ECO:0000313" key="7">
    <source>
        <dbReference type="EMBL" id="OQV21645.1"/>
    </source>
</evidence>
<accession>A0A1W0X2H0</accession>
<feature type="compositionally biased region" description="Polar residues" evidence="5">
    <location>
        <begin position="999"/>
        <end position="1010"/>
    </location>
</feature>
<evidence type="ECO:0000256" key="4">
    <source>
        <dbReference type="PROSITE-ProRule" id="PRU00325"/>
    </source>
</evidence>
<dbReference type="PROSITE" id="PS50966">
    <property type="entry name" value="ZF_SWIM"/>
    <property type="match status" value="1"/>
</dbReference>
<feature type="domain" description="SWIM-type" evidence="6">
    <location>
        <begin position="200"/>
        <end position="239"/>
    </location>
</feature>
<evidence type="ECO:0000256" key="2">
    <source>
        <dbReference type="ARBA" id="ARBA00022771"/>
    </source>
</evidence>
<evidence type="ECO:0000259" key="6">
    <source>
        <dbReference type="PROSITE" id="PS50966"/>
    </source>
</evidence>
<organism evidence="7 8">
    <name type="scientific">Hypsibius exemplaris</name>
    <name type="common">Freshwater tardigrade</name>
    <dbReference type="NCBI Taxonomy" id="2072580"/>
    <lineage>
        <taxon>Eukaryota</taxon>
        <taxon>Metazoa</taxon>
        <taxon>Ecdysozoa</taxon>
        <taxon>Tardigrada</taxon>
        <taxon>Eutardigrada</taxon>
        <taxon>Parachela</taxon>
        <taxon>Hypsibioidea</taxon>
        <taxon>Hypsibiidae</taxon>
        <taxon>Hypsibius</taxon>
    </lineage>
</organism>
<feature type="region of interest" description="Disordered" evidence="5">
    <location>
        <begin position="591"/>
        <end position="623"/>
    </location>
</feature>
<dbReference type="InterPro" id="IPR048370">
    <property type="entry name" value="ZSWIM4-8_C"/>
</dbReference>
<comment type="caution">
    <text evidence="7">The sequence shown here is derived from an EMBL/GenBank/DDBJ whole genome shotgun (WGS) entry which is preliminary data.</text>
</comment>
<keyword evidence="3" id="KW-0862">Zinc</keyword>
<protein>
    <submittedName>
        <fullName evidence="7">Zinc finger SWIM domain-containing protein 8</fullName>
    </submittedName>
</protein>
<keyword evidence="2 4" id="KW-0863">Zinc-finger</keyword>
<keyword evidence="8" id="KW-1185">Reference proteome</keyword>
<dbReference type="OrthoDB" id="10013584at2759"/>
<sequence>MLKPEKIGLHTRFLGRAGMFEAWDEGAPEQEADQQDRASFDDSDRFDGDSICSYLSEAESACNNWQGWKKSTSASGGVTASPLPQRIPPLLLGDEGCVPSLVELSARQVAIYCPFELVDHHRPPVPEQLQKRIAFWSFPESEEDIRMYSCLASGNAEEFQKGEHLYRAKLVKNLLQIGLHLNASVIPPQANTLSGTASIFNVAITFDRHRITSCSCTCRQSVTSTSWCAHVVAVCLQRIHQPQSATLRAPLSESLSRLDRNQLWKFAQYFIQELPRQALPTAQRLLDELLNVSAGINATHGAPDPTAESSASEMSSWCLDENVLHENIRNLLVKFCIPAPTVCSDVNYLSSSAPPAASEWSNLLRPLRGREPEGMWNLLSIVREMFRKGDNNASSLLTIVTDECLACEQIVVWWYSTKVSHGQNTGNAMGRMVNGISTTAPQHASASLMDETATLWKLAVLNPANTDQDRAVLKAQLTSYHLKCIEKVRKSKSQNPNGQNVPGLGTALRQADIDLFPGFKPAIEVCSLDWKDYPVELAAAFSRSSLISGLKHIGGAEKGVADAISNRGDRCPQIQGTHFVCLNEMVTSSADKDRVSSDTPLSEINSENDEALQSMPTLKNEPPESERLEMLYLRAEALMAHGYACDVRKHSVMLAEELLANPPDFVALEDRLLREAANNSQLLRQVPHRVTHMACSTNVKLIFLVNVFSDSPEYRHMAFRIGLLGLELPRPPAISKALEVKMFHQELELMNLLKKMPVGSEELSVLRQRAKALRDGQMRPRGDALLPLNLATYIFSVFCTDNKEHVQPNSKKVTRDEELGFEAAVAALGMKSNVSEADHPLVCEGTRRQRGDLALLLLVGYKDDPHKLGRVMDRLLDKEIHSLHRKSSSDSLVPHVPSAAPKQIVPVPVNLDNSFGWQEGPSSSGVSSQLGADLETDPRTATSSRIPASLQARAPDNSEDSCALEEDNKAWESKLRCTVFKPRRSRHVESLCGGIDSSAPETTSSDNSPTMVRRHQRIKNLRESDSGSGGDSSSDSRESFKREDEGLFPNNATPKADVFPLEAPSGVIASSPKGPKPRSRKSGPTEPNQPSEAVAHWTFELAKTVLVRAGGNLSTAHYLPSWGQNSPGTHRSLHMCAFQIGLYALGIQNCVCQTWQSRTYSSHVSWISAQATEIGVDAIRFLIDTWEGHLTPPEIAKLADMASRSSDLSMVRAASELALSVLPHAHALILHAIQRALVQCKEQGFGMLELALVTVEAAAKSGGVPPEALFDVSRKWYEMYAETMGEPLANHDPPEVIFSNNQPDPGRNSILGSALAAIMQAPQYAYQQHRHPPPHPVYLAQDGRWHSMTVHAPAFVHPHNFLNQQQQQQQQQFQLPGALPYMVGMIRPSHHHPQQQQQQQLPRPMLHIPQHQQLPQYAAGHRPFSQSVSPFLIQCIMSAYRVGILAMETLARRFQDDRQAQASRTAGQRYSRNPPYGEFVKWLMGVAKKLNIYSVQQLCLVAANAVDSPFVLWEIANDAAEYLLSTKNNEAIYSGYTFLHPMLQKSQQAFIFCIHQKIYHISPPEYEDFVSTVVAMQAVSNLVHNGQASFATTLNEIKRSTSCKKELLDRVMAAISHPH</sequence>
<dbReference type="Pfam" id="PF25572">
    <property type="entry name" value="TPR_ZSWIM8"/>
    <property type="match status" value="1"/>
</dbReference>
<dbReference type="Pfam" id="PF21055">
    <property type="entry name" value="ZSWIM4-8_C"/>
    <property type="match status" value="1"/>
</dbReference>
<keyword evidence="1" id="KW-0479">Metal-binding</keyword>
<evidence type="ECO:0000313" key="8">
    <source>
        <dbReference type="Proteomes" id="UP000192578"/>
    </source>
</evidence>